<comment type="catalytic activity">
    <reaction evidence="10">
        <text>3 reduced [flavodoxin] + 2 L-arginine + 4 O2 = 3 oxidized [flavodoxin] + 2 L-citrulline + 2 nitric oxide + 4 H2O + 5 H(+)</text>
        <dbReference type="Rhea" id="RHEA:52324"/>
        <dbReference type="Rhea" id="RHEA-COMP:10622"/>
        <dbReference type="Rhea" id="RHEA-COMP:10623"/>
        <dbReference type="ChEBI" id="CHEBI:15377"/>
        <dbReference type="ChEBI" id="CHEBI:15378"/>
        <dbReference type="ChEBI" id="CHEBI:15379"/>
        <dbReference type="ChEBI" id="CHEBI:16480"/>
        <dbReference type="ChEBI" id="CHEBI:32682"/>
        <dbReference type="ChEBI" id="CHEBI:57618"/>
        <dbReference type="ChEBI" id="CHEBI:57743"/>
        <dbReference type="ChEBI" id="CHEBI:58210"/>
        <dbReference type="EC" id="1.14.14.47"/>
    </reaction>
</comment>
<reference evidence="14 15" key="1">
    <citation type="journal article" date="2007" name="Nat. Biotechnol.">
        <title>Complete genome sequence of the erythromycin-producing bacterium Saccharopolyspora erythraea NRRL23338.</title>
        <authorList>
            <person name="Oliynyk M."/>
            <person name="Samborskyy M."/>
            <person name="Lester J.B."/>
            <person name="Mironenko T."/>
            <person name="Scott N."/>
            <person name="Dickens S."/>
            <person name="Haydock S.F."/>
            <person name="Leadlay P.F."/>
        </authorList>
    </citation>
    <scope>NUCLEOTIDE SEQUENCE [LARGE SCALE GENOMIC DNA]</scope>
    <source>
        <strain evidence="15">ATCC 11635 / DSM 40517 / JCM 4748 / NBRC 13426 / NCIMB 8594 / NRRL 2338</strain>
    </source>
</reference>
<dbReference type="AlphaFoldDB" id="A4FLV4"/>
<dbReference type="CDD" id="cd00575">
    <property type="entry name" value="NOS_oxygenase"/>
    <property type="match status" value="1"/>
</dbReference>
<evidence type="ECO:0000256" key="2">
    <source>
        <dbReference type="ARBA" id="ARBA00002642"/>
    </source>
</evidence>
<evidence type="ECO:0000256" key="5">
    <source>
        <dbReference type="ARBA" id="ARBA00018859"/>
    </source>
</evidence>
<dbReference type="Gene3D" id="3.90.1230.10">
    <property type="entry name" value="Nitric Oxide Synthase, Chain A, domain 3"/>
    <property type="match status" value="1"/>
</dbReference>
<evidence type="ECO:0000256" key="7">
    <source>
        <dbReference type="ARBA" id="ARBA00022723"/>
    </source>
</evidence>
<protein>
    <recommendedName>
        <fullName evidence="5 11">Nitric oxide synthase oxygenase</fullName>
        <ecNumber evidence="4 11">1.14.14.47</ecNumber>
    </recommendedName>
</protein>
<evidence type="ECO:0000256" key="10">
    <source>
        <dbReference type="ARBA" id="ARBA00048713"/>
    </source>
</evidence>
<dbReference type="InterPro" id="IPR004030">
    <property type="entry name" value="NOS_N"/>
</dbReference>
<sequence length="406" mass="45619">MSGEAPESFFSGAGRAAAPTRRLRVASRRPAGAPPVDVAEAEDFLRLFHAENRDSGSLQYRIDRMRYEVETVGTYRHTEAELAFGARVAWRNSARCIGRLYWKSLKVRDLRDVHTVADIAGHCVQHLRQATNGGKIRPVISIFPPDTPSRPAPRIWNEQLIRYAGYERRDGSVLGDPRYRGFTAAVRSFGWHPPREPGAFDVLPLVVETAEEGAHMFALPRDAISEVPLRHPDLRWFGALGLRWHAVPVISNMRLSIGGVSYPAAPFNGWYMGTEIGARNLADPGRYDLLPVVAERLGLDTSRPDALWKDRALVELTRAVQHSFHEAGVTITDHHTESERFLTHVRREEAAGRKCPADWSWIVPPMSGGQTPVFHRYYDTEPQLPDFFTDEDATRRALHGGPPHFS</sequence>
<dbReference type="GO" id="GO:0004517">
    <property type="term" value="F:nitric-oxide synthase activity"/>
    <property type="evidence" value="ECO:0007669"/>
    <property type="project" value="InterPro"/>
</dbReference>
<dbReference type="SUPFAM" id="SSF56512">
    <property type="entry name" value="Nitric oxide (NO) synthase oxygenase domain"/>
    <property type="match status" value="1"/>
</dbReference>
<proteinExistence type="inferred from homology"/>
<comment type="miscellaneous">
    <text evidence="11">This protein is similar to the oxygenase domain of eukaryotic nitric oxide synthases but lacks the reductase domain which, in eukaryotes, is responsible for transfer of electrons to the ferric heme during nitric oxide synthesis.</text>
</comment>
<dbReference type="InterPro" id="IPR017142">
    <property type="entry name" value="Nitric_oxide_synthase_Oase-su"/>
</dbReference>
<evidence type="ECO:0000256" key="4">
    <source>
        <dbReference type="ARBA" id="ARBA00012735"/>
    </source>
</evidence>
<dbReference type="HOGENOM" id="CLU_040293_0_0_11"/>
<evidence type="ECO:0000256" key="6">
    <source>
        <dbReference type="ARBA" id="ARBA00022617"/>
    </source>
</evidence>
<dbReference type="InterPro" id="IPR044943">
    <property type="entry name" value="NOS_dom_1"/>
</dbReference>
<evidence type="ECO:0000256" key="9">
    <source>
        <dbReference type="ARBA" id="ARBA00023004"/>
    </source>
</evidence>
<dbReference type="PANTHER" id="PTHR43410:SF1">
    <property type="entry name" value="NITRIC OXIDE SYNTHASE"/>
    <property type="match status" value="1"/>
</dbReference>
<dbReference type="EMBL" id="AM420293">
    <property type="protein sequence ID" value="CAM05029.1"/>
    <property type="molecule type" value="Genomic_DNA"/>
</dbReference>
<keyword evidence="15" id="KW-1185">Reference proteome</keyword>
<dbReference type="GO" id="GO:0020037">
    <property type="term" value="F:heme binding"/>
    <property type="evidence" value="ECO:0007669"/>
    <property type="project" value="InterPro"/>
</dbReference>
<keyword evidence="7 11" id="KW-0479">Metal-binding</keyword>
<keyword evidence="8 11" id="KW-0560">Oxidoreductase</keyword>
<gene>
    <name evidence="14" type="primary">nos</name>
    <name evidence="14" type="ordered locus">SACE_5845</name>
</gene>
<dbReference type="eggNOG" id="COG4362">
    <property type="taxonomic scope" value="Bacteria"/>
</dbReference>
<comment type="cofactor">
    <cofactor evidence="1 11 12">
        <name>heme</name>
        <dbReference type="ChEBI" id="CHEBI:30413"/>
    </cofactor>
</comment>
<comment type="function">
    <text evidence="2 11">Catalyzes the production of nitric oxide.</text>
</comment>
<keyword evidence="6 11" id="KW-0349">Heme</keyword>
<comment type="similarity">
    <text evidence="3 11">Belongs to the NOS family. Bacterial NOS oxygenase subfamily.</text>
</comment>
<dbReference type="Gene3D" id="3.90.440.10">
    <property type="entry name" value="Nitric Oxide Synthase,Heme Domain,Chain A domain 2"/>
    <property type="match status" value="1"/>
</dbReference>
<dbReference type="PROSITE" id="PS60001">
    <property type="entry name" value="NOS"/>
    <property type="match status" value="1"/>
</dbReference>
<dbReference type="Pfam" id="PF02898">
    <property type="entry name" value="NO_synthase"/>
    <property type="match status" value="1"/>
</dbReference>
<feature type="domain" description="Nitric oxide synthase (NOS)" evidence="13">
    <location>
        <begin position="95"/>
        <end position="102"/>
    </location>
</feature>
<dbReference type="PANTHER" id="PTHR43410">
    <property type="entry name" value="NITRIC OXIDE SYNTHASE OXYGENASE"/>
    <property type="match status" value="1"/>
</dbReference>
<dbReference type="KEGG" id="sen:SACE_5845"/>
<name>A4FLV4_SACEN</name>
<evidence type="ECO:0000256" key="12">
    <source>
        <dbReference type="PIRSR" id="PIRSR037219-1"/>
    </source>
</evidence>
<dbReference type="GO" id="GO:0006809">
    <property type="term" value="P:nitric oxide biosynthetic process"/>
    <property type="evidence" value="ECO:0007669"/>
    <property type="project" value="InterPro"/>
</dbReference>
<keyword evidence="9 11" id="KW-0408">Iron</keyword>
<comment type="subunit">
    <text evidence="11">Homodimer.</text>
</comment>
<evidence type="ECO:0000313" key="15">
    <source>
        <dbReference type="Proteomes" id="UP000006728"/>
    </source>
</evidence>
<dbReference type="InterPro" id="IPR044944">
    <property type="entry name" value="NOS_dom_3"/>
</dbReference>
<organism evidence="14 15">
    <name type="scientific">Saccharopolyspora erythraea (strain ATCC 11635 / DSM 40517 / JCM 4748 / NBRC 13426 / NCIMB 8594 / NRRL 2338)</name>
    <dbReference type="NCBI Taxonomy" id="405948"/>
    <lineage>
        <taxon>Bacteria</taxon>
        <taxon>Bacillati</taxon>
        <taxon>Actinomycetota</taxon>
        <taxon>Actinomycetes</taxon>
        <taxon>Pseudonocardiales</taxon>
        <taxon>Pseudonocardiaceae</taxon>
        <taxon>Saccharopolyspora</taxon>
    </lineage>
</organism>
<evidence type="ECO:0000313" key="14">
    <source>
        <dbReference type="EMBL" id="CAM05029.1"/>
    </source>
</evidence>
<dbReference type="EC" id="1.14.14.47" evidence="4 11"/>
<dbReference type="GO" id="GO:0046872">
    <property type="term" value="F:metal ion binding"/>
    <property type="evidence" value="ECO:0007669"/>
    <property type="project" value="UniProtKB-KW"/>
</dbReference>
<dbReference type="InterPro" id="IPR044940">
    <property type="entry name" value="NOS_dom_2"/>
</dbReference>
<evidence type="ECO:0000256" key="8">
    <source>
        <dbReference type="ARBA" id="ARBA00023002"/>
    </source>
</evidence>
<dbReference type="InterPro" id="IPR050607">
    <property type="entry name" value="NOS"/>
</dbReference>
<evidence type="ECO:0000256" key="11">
    <source>
        <dbReference type="PIRNR" id="PIRNR037219"/>
    </source>
</evidence>
<dbReference type="PIRSF" id="PIRSF037219">
    <property type="entry name" value="NOS_oxygenase"/>
    <property type="match status" value="1"/>
</dbReference>
<accession>A4FLV4</accession>
<dbReference type="Gene3D" id="3.90.340.10">
    <property type="entry name" value="Nitric Oxide Synthase, Chain A, domain 1"/>
    <property type="match status" value="1"/>
</dbReference>
<evidence type="ECO:0000256" key="3">
    <source>
        <dbReference type="ARBA" id="ARBA00005411"/>
    </source>
</evidence>
<feature type="binding site" description="axial binding residue" evidence="12">
    <location>
        <position position="96"/>
    </location>
    <ligand>
        <name>heme</name>
        <dbReference type="ChEBI" id="CHEBI:30413"/>
    </ligand>
    <ligandPart>
        <name>Fe</name>
        <dbReference type="ChEBI" id="CHEBI:18248"/>
    </ligandPart>
</feature>
<dbReference type="STRING" id="405948.SACE_5845"/>
<dbReference type="InterPro" id="IPR036119">
    <property type="entry name" value="NOS_N_sf"/>
</dbReference>
<dbReference type="Proteomes" id="UP000006728">
    <property type="component" value="Chromosome"/>
</dbReference>
<evidence type="ECO:0000259" key="13">
    <source>
        <dbReference type="PROSITE" id="PS60001"/>
    </source>
</evidence>
<evidence type="ECO:0000256" key="1">
    <source>
        <dbReference type="ARBA" id="ARBA00001971"/>
    </source>
</evidence>